<reference evidence="3 4" key="1">
    <citation type="submission" date="2024-01" db="EMBL/GenBank/DDBJ databases">
        <title>The complete chloroplast genome sequence of Lithospermum erythrorhizon: insights into the phylogenetic relationship among Boraginaceae species and the maternal lineages of purple gromwells.</title>
        <authorList>
            <person name="Okada T."/>
            <person name="Watanabe K."/>
        </authorList>
    </citation>
    <scope>NUCLEOTIDE SEQUENCE [LARGE SCALE GENOMIC DNA]</scope>
</reference>
<evidence type="ECO:0000313" key="3">
    <source>
        <dbReference type="EMBL" id="GAA0139167.1"/>
    </source>
</evidence>
<evidence type="ECO:0008006" key="5">
    <source>
        <dbReference type="Google" id="ProtNLM"/>
    </source>
</evidence>
<name>A0AAV3NNC2_LITER</name>
<dbReference type="PANTHER" id="PTHR47926:SF492">
    <property type="entry name" value="DYW DOMAIN-CONTAINING PROTEIN"/>
    <property type="match status" value="1"/>
</dbReference>
<dbReference type="GO" id="GO:0003723">
    <property type="term" value="F:RNA binding"/>
    <property type="evidence" value="ECO:0007669"/>
    <property type="project" value="InterPro"/>
</dbReference>
<feature type="repeat" description="PPR" evidence="2">
    <location>
        <begin position="383"/>
        <end position="413"/>
    </location>
</feature>
<dbReference type="FunFam" id="1.25.40.10:FF:000427">
    <property type="entry name" value="Pentatricopeptide repeat-containing protein chloroplastic"/>
    <property type="match status" value="1"/>
</dbReference>
<feature type="repeat" description="PPR" evidence="2">
    <location>
        <begin position="313"/>
        <end position="347"/>
    </location>
</feature>
<keyword evidence="1" id="KW-0677">Repeat</keyword>
<dbReference type="InterPro" id="IPR011990">
    <property type="entry name" value="TPR-like_helical_dom_sf"/>
</dbReference>
<dbReference type="InterPro" id="IPR046848">
    <property type="entry name" value="E_motif"/>
</dbReference>
<dbReference type="FunFam" id="1.25.40.10:FF:000184">
    <property type="entry name" value="Pentatricopeptide repeat-containing protein, chloroplastic"/>
    <property type="match status" value="1"/>
</dbReference>
<sequence length="609" mass="69414">MAFSRSMHRFYYSQTESSIYCILEKCKSMKQLKLIHSRTILEGLMSQPNVYSKIISFCCTHEAGDMRYARCVLESIPEPNIFVWNTMIKGYSRINSTENMIRMYKEMLRSSIKLDNYTFPFLLKGFTCEVDLDCGKGVHAHVCKFGFDSNEYVNHMLIHMYCLCGQLDIARGVFELSSKSDVIFWNEMISAYNRRKCFEESRKLFYAMEENQVLPTSVTLVSVLSACAELKDLYTGRRIHQYINDCRVESSLSLENALINLYATCGEMGVAVDIFASLRNRDAVSWTIIVKGFVRSAQLDLAREYFDLMPERDCVSWTAMIDGYIKANRFKEVLELFREMQAANVKPDKYTMVSILSACAHLGALELGEWIKAYMDKNSIIYDVHLLNALIDMYFKCGSVENALEVFRKMVLKDKFTWTGMIVGLAINGHGKEALSMFSKMLEASEMPDEITYIGVLSACTHSGLVNEGRMFFARMIVDHDIKLNVAHYGCMVDLLGRAGKLMEAYEVVKNMPIKPNSIVWGSLLSACRVQKNVDMAETVAKRLLQLEPDNGSAYILLCNIYATCKRWNSLHEVRNLMMVKGIKKIPGCSLIEMNGMVHEFVAGDQSHS</sequence>
<evidence type="ECO:0000256" key="1">
    <source>
        <dbReference type="ARBA" id="ARBA00022737"/>
    </source>
</evidence>
<accession>A0AAV3NNC2</accession>
<dbReference type="Gene3D" id="1.25.40.10">
    <property type="entry name" value="Tetratricopeptide repeat domain"/>
    <property type="match status" value="4"/>
</dbReference>
<dbReference type="InterPro" id="IPR046960">
    <property type="entry name" value="PPR_At4g14850-like_plant"/>
</dbReference>
<dbReference type="SUPFAM" id="SSF48452">
    <property type="entry name" value="TPR-like"/>
    <property type="match status" value="1"/>
</dbReference>
<dbReference type="Pfam" id="PF01535">
    <property type="entry name" value="PPR"/>
    <property type="match status" value="3"/>
</dbReference>
<keyword evidence="4" id="KW-1185">Reference proteome</keyword>
<dbReference type="PANTHER" id="PTHR47926">
    <property type="entry name" value="PENTATRICOPEPTIDE REPEAT-CONTAINING PROTEIN"/>
    <property type="match status" value="1"/>
</dbReference>
<dbReference type="GO" id="GO:0009451">
    <property type="term" value="P:RNA modification"/>
    <property type="evidence" value="ECO:0007669"/>
    <property type="project" value="InterPro"/>
</dbReference>
<dbReference type="NCBIfam" id="TIGR00756">
    <property type="entry name" value="PPR"/>
    <property type="match status" value="6"/>
</dbReference>
<feature type="repeat" description="PPR" evidence="2">
    <location>
        <begin position="181"/>
        <end position="215"/>
    </location>
</feature>
<dbReference type="Pfam" id="PF13041">
    <property type="entry name" value="PPR_2"/>
    <property type="match status" value="2"/>
</dbReference>
<dbReference type="Pfam" id="PF13812">
    <property type="entry name" value="PPR_3"/>
    <property type="match status" value="1"/>
</dbReference>
<dbReference type="InterPro" id="IPR002885">
    <property type="entry name" value="PPR_rpt"/>
</dbReference>
<dbReference type="FunFam" id="1.25.40.10:FF:000348">
    <property type="entry name" value="Pentatricopeptide repeat-containing protein chloroplastic"/>
    <property type="match status" value="1"/>
</dbReference>
<gene>
    <name evidence="3" type="ORF">LIER_00770</name>
</gene>
<evidence type="ECO:0000256" key="2">
    <source>
        <dbReference type="PROSITE-ProRule" id="PRU00708"/>
    </source>
</evidence>
<dbReference type="PROSITE" id="PS51375">
    <property type="entry name" value="PPR"/>
    <property type="match status" value="6"/>
</dbReference>
<feature type="repeat" description="PPR" evidence="2">
    <location>
        <begin position="282"/>
        <end position="312"/>
    </location>
</feature>
<feature type="repeat" description="PPR" evidence="2">
    <location>
        <begin position="80"/>
        <end position="114"/>
    </location>
</feature>
<dbReference type="Pfam" id="PF20431">
    <property type="entry name" value="E_motif"/>
    <property type="match status" value="1"/>
</dbReference>
<feature type="repeat" description="PPR" evidence="2">
    <location>
        <begin position="414"/>
        <end position="448"/>
    </location>
</feature>
<dbReference type="AlphaFoldDB" id="A0AAV3NNC2"/>
<protein>
    <recommendedName>
        <fullName evidence="5">Pentatricopeptide repeat-containing protein</fullName>
    </recommendedName>
</protein>
<dbReference type="Proteomes" id="UP001454036">
    <property type="component" value="Unassembled WGS sequence"/>
</dbReference>
<dbReference type="EMBL" id="BAABME010000064">
    <property type="protein sequence ID" value="GAA0139167.1"/>
    <property type="molecule type" value="Genomic_DNA"/>
</dbReference>
<proteinExistence type="predicted"/>
<comment type="caution">
    <text evidence="3">The sequence shown here is derived from an EMBL/GenBank/DDBJ whole genome shotgun (WGS) entry which is preliminary data.</text>
</comment>
<organism evidence="3 4">
    <name type="scientific">Lithospermum erythrorhizon</name>
    <name type="common">Purple gromwell</name>
    <name type="synonym">Lithospermum officinale var. erythrorhizon</name>
    <dbReference type="NCBI Taxonomy" id="34254"/>
    <lineage>
        <taxon>Eukaryota</taxon>
        <taxon>Viridiplantae</taxon>
        <taxon>Streptophyta</taxon>
        <taxon>Embryophyta</taxon>
        <taxon>Tracheophyta</taxon>
        <taxon>Spermatophyta</taxon>
        <taxon>Magnoliopsida</taxon>
        <taxon>eudicotyledons</taxon>
        <taxon>Gunneridae</taxon>
        <taxon>Pentapetalae</taxon>
        <taxon>asterids</taxon>
        <taxon>lamiids</taxon>
        <taxon>Boraginales</taxon>
        <taxon>Boraginaceae</taxon>
        <taxon>Boraginoideae</taxon>
        <taxon>Lithospermeae</taxon>
        <taxon>Lithospermum</taxon>
    </lineage>
</organism>
<evidence type="ECO:0000313" key="4">
    <source>
        <dbReference type="Proteomes" id="UP001454036"/>
    </source>
</evidence>